<evidence type="ECO:0000313" key="2">
    <source>
        <dbReference type="Proteomes" id="UP000485058"/>
    </source>
</evidence>
<dbReference type="Proteomes" id="UP000485058">
    <property type="component" value="Unassembled WGS sequence"/>
</dbReference>
<dbReference type="EMBL" id="BLLF01000904">
    <property type="protein sequence ID" value="GFH15811.1"/>
    <property type="molecule type" value="Genomic_DNA"/>
</dbReference>
<dbReference type="SUPFAM" id="SSF50129">
    <property type="entry name" value="GroES-like"/>
    <property type="match status" value="1"/>
</dbReference>
<dbReference type="Gene3D" id="3.90.180.10">
    <property type="entry name" value="Medium-chain alcohol dehydrogenases, catalytic domain"/>
    <property type="match status" value="1"/>
</dbReference>
<dbReference type="AlphaFoldDB" id="A0A699Z1A9"/>
<dbReference type="InterPro" id="IPR011032">
    <property type="entry name" value="GroES-like_sf"/>
</dbReference>
<accession>A0A699Z1A9</accession>
<name>A0A699Z1A9_HAELA</name>
<evidence type="ECO:0000313" key="1">
    <source>
        <dbReference type="EMBL" id="GFH15811.1"/>
    </source>
</evidence>
<feature type="non-terminal residue" evidence="1">
    <location>
        <position position="106"/>
    </location>
</feature>
<protein>
    <submittedName>
        <fullName evidence="1">Type I polyketide synthase</fullName>
    </submittedName>
</protein>
<proteinExistence type="predicted"/>
<keyword evidence="2" id="KW-1185">Reference proteome</keyword>
<sequence>KGAEEGSAGQQVVPWGGQAGTAAALVPRLLPVAPAAMPGAQWYQVSAQPRGSFANLVPGAVDAAAAAAAMQPGEMLLAVTAVGLNFRDVLNVLGMYPGDPGNPGSD</sequence>
<organism evidence="1 2">
    <name type="scientific">Haematococcus lacustris</name>
    <name type="common">Green alga</name>
    <name type="synonym">Haematococcus pluvialis</name>
    <dbReference type="NCBI Taxonomy" id="44745"/>
    <lineage>
        <taxon>Eukaryota</taxon>
        <taxon>Viridiplantae</taxon>
        <taxon>Chlorophyta</taxon>
        <taxon>core chlorophytes</taxon>
        <taxon>Chlorophyceae</taxon>
        <taxon>CS clade</taxon>
        <taxon>Chlamydomonadales</taxon>
        <taxon>Haematococcaceae</taxon>
        <taxon>Haematococcus</taxon>
    </lineage>
</organism>
<comment type="caution">
    <text evidence="1">The sequence shown here is derived from an EMBL/GenBank/DDBJ whole genome shotgun (WGS) entry which is preliminary data.</text>
</comment>
<reference evidence="1 2" key="1">
    <citation type="submission" date="2020-02" db="EMBL/GenBank/DDBJ databases">
        <title>Draft genome sequence of Haematococcus lacustris strain NIES-144.</title>
        <authorList>
            <person name="Morimoto D."/>
            <person name="Nakagawa S."/>
            <person name="Yoshida T."/>
            <person name="Sawayama S."/>
        </authorList>
    </citation>
    <scope>NUCLEOTIDE SEQUENCE [LARGE SCALE GENOMIC DNA]</scope>
    <source>
        <strain evidence="1 2">NIES-144</strain>
    </source>
</reference>
<gene>
    <name evidence="1" type="ORF">HaLaN_12116</name>
</gene>
<feature type="non-terminal residue" evidence="1">
    <location>
        <position position="1"/>
    </location>
</feature>